<evidence type="ECO:0000259" key="2">
    <source>
        <dbReference type="PROSITE" id="PS50127"/>
    </source>
</evidence>
<dbReference type="Proteomes" id="UP000325313">
    <property type="component" value="Unassembled WGS sequence"/>
</dbReference>
<feature type="region of interest" description="Disordered" evidence="1">
    <location>
        <begin position="66"/>
        <end position="96"/>
    </location>
</feature>
<sequence>MASRNKRVMKEIQDCQRESASTQINIKMVGDDLSNLRGQFPGPPNSPYEGGTFEVAIEVPPRYPFEPLKVNHQSNNHLPPLSKENSSSPEKRKVVF</sequence>
<dbReference type="Gene3D" id="3.10.110.10">
    <property type="entry name" value="Ubiquitin Conjugating Enzyme"/>
    <property type="match status" value="1"/>
</dbReference>
<proteinExistence type="predicted"/>
<gene>
    <name evidence="3" type="ORF">PGTUg99_008205</name>
</gene>
<dbReference type="SUPFAM" id="SSF54495">
    <property type="entry name" value="UBC-like"/>
    <property type="match status" value="1"/>
</dbReference>
<dbReference type="InterPro" id="IPR016135">
    <property type="entry name" value="UBQ-conjugating_enzyme/RWD"/>
</dbReference>
<organism evidence="3 4">
    <name type="scientific">Puccinia graminis f. sp. tritici</name>
    <dbReference type="NCBI Taxonomy" id="56615"/>
    <lineage>
        <taxon>Eukaryota</taxon>
        <taxon>Fungi</taxon>
        <taxon>Dikarya</taxon>
        <taxon>Basidiomycota</taxon>
        <taxon>Pucciniomycotina</taxon>
        <taxon>Pucciniomycetes</taxon>
        <taxon>Pucciniales</taxon>
        <taxon>Pucciniaceae</taxon>
        <taxon>Puccinia</taxon>
    </lineage>
</organism>
<name>A0A5B0PS50_PUCGR</name>
<evidence type="ECO:0000313" key="3">
    <source>
        <dbReference type="EMBL" id="KAA1103746.1"/>
    </source>
</evidence>
<dbReference type="PROSITE" id="PS50127">
    <property type="entry name" value="UBC_2"/>
    <property type="match status" value="1"/>
</dbReference>
<evidence type="ECO:0000256" key="1">
    <source>
        <dbReference type="SAM" id="MobiDB-lite"/>
    </source>
</evidence>
<dbReference type="InterPro" id="IPR000608">
    <property type="entry name" value="UBC"/>
</dbReference>
<evidence type="ECO:0000313" key="4">
    <source>
        <dbReference type="Proteomes" id="UP000325313"/>
    </source>
</evidence>
<reference evidence="3 4" key="1">
    <citation type="submission" date="2019-05" db="EMBL/GenBank/DDBJ databases">
        <title>Emergence of the Ug99 lineage of the wheat stem rust pathogen through somatic hybridization.</title>
        <authorList>
            <person name="Li F."/>
            <person name="Upadhyaya N.M."/>
            <person name="Sperschneider J."/>
            <person name="Matny O."/>
            <person name="Nguyen-Phuc H."/>
            <person name="Mago R."/>
            <person name="Raley C."/>
            <person name="Miller M.E."/>
            <person name="Silverstein K.A.T."/>
            <person name="Henningsen E."/>
            <person name="Hirsch C.D."/>
            <person name="Visser B."/>
            <person name="Pretorius Z.A."/>
            <person name="Steffenson B.J."/>
            <person name="Schwessinger B."/>
            <person name="Dodds P.N."/>
            <person name="Figueroa M."/>
        </authorList>
    </citation>
    <scope>NUCLEOTIDE SEQUENCE [LARGE SCALE GENOMIC DNA]</scope>
    <source>
        <strain evidence="3 4">Ug99</strain>
    </source>
</reference>
<accession>A0A5B0PS50</accession>
<dbReference type="Pfam" id="PF00179">
    <property type="entry name" value="UQ_con"/>
    <property type="match status" value="1"/>
</dbReference>
<dbReference type="EMBL" id="VDEP01000317">
    <property type="protein sequence ID" value="KAA1103746.1"/>
    <property type="molecule type" value="Genomic_DNA"/>
</dbReference>
<comment type="caution">
    <text evidence="3">The sequence shown here is derived from an EMBL/GenBank/DDBJ whole genome shotgun (WGS) entry which is preliminary data.</text>
</comment>
<feature type="domain" description="UBC core" evidence="2">
    <location>
        <begin position="3"/>
        <end position="96"/>
    </location>
</feature>
<protein>
    <recommendedName>
        <fullName evidence="2">UBC core domain-containing protein</fullName>
    </recommendedName>
</protein>
<feature type="compositionally biased region" description="Polar residues" evidence="1">
    <location>
        <begin position="71"/>
        <end position="88"/>
    </location>
</feature>
<dbReference type="AlphaFoldDB" id="A0A5B0PS50"/>